<evidence type="ECO:0000256" key="1">
    <source>
        <dbReference type="ARBA" id="ARBA00004496"/>
    </source>
</evidence>
<comment type="similarity">
    <text evidence="2">Belongs to the SUA5 family.</text>
</comment>
<dbReference type="Proteomes" id="UP000886752">
    <property type="component" value="Unassembled WGS sequence"/>
</dbReference>
<dbReference type="AlphaFoldDB" id="A0A9D1PYJ6"/>
<keyword evidence="8" id="KW-0547">Nucleotide-binding</keyword>
<dbReference type="PANTHER" id="PTHR17490:SF16">
    <property type="entry name" value="THREONYLCARBAMOYL-AMP SYNTHASE"/>
    <property type="match status" value="1"/>
</dbReference>
<evidence type="ECO:0000256" key="6">
    <source>
        <dbReference type="ARBA" id="ARBA00022694"/>
    </source>
</evidence>
<keyword evidence="9" id="KW-0067">ATP-binding</keyword>
<evidence type="ECO:0000256" key="10">
    <source>
        <dbReference type="ARBA" id="ARBA00029774"/>
    </source>
</evidence>
<dbReference type="GO" id="GO:0008033">
    <property type="term" value="P:tRNA processing"/>
    <property type="evidence" value="ECO:0007669"/>
    <property type="project" value="UniProtKB-KW"/>
</dbReference>
<evidence type="ECO:0000256" key="9">
    <source>
        <dbReference type="ARBA" id="ARBA00022840"/>
    </source>
</evidence>
<dbReference type="Gene3D" id="3.90.870.10">
    <property type="entry name" value="DHBP synthase"/>
    <property type="match status" value="1"/>
</dbReference>
<reference evidence="13" key="1">
    <citation type="journal article" date="2021" name="PeerJ">
        <title>Extensive microbial diversity within the chicken gut microbiome revealed by metagenomics and culture.</title>
        <authorList>
            <person name="Gilroy R."/>
            <person name="Ravi A."/>
            <person name="Getino M."/>
            <person name="Pursley I."/>
            <person name="Horton D.L."/>
            <person name="Alikhan N.F."/>
            <person name="Baker D."/>
            <person name="Gharbi K."/>
            <person name="Hall N."/>
            <person name="Watson M."/>
            <person name="Adriaenssens E.M."/>
            <person name="Foster-Nyarko E."/>
            <person name="Jarju S."/>
            <person name="Secka A."/>
            <person name="Antonio M."/>
            <person name="Oren A."/>
            <person name="Chaudhuri R.R."/>
            <person name="La Ragione R."/>
            <person name="Hildebrand F."/>
            <person name="Pallen M.J."/>
        </authorList>
    </citation>
    <scope>NUCLEOTIDE SEQUENCE</scope>
    <source>
        <strain evidence="13">ChiHecec2B26-446</strain>
    </source>
</reference>
<feature type="domain" description="YrdC-like" evidence="12">
    <location>
        <begin position="8"/>
        <end position="192"/>
    </location>
</feature>
<evidence type="ECO:0000313" key="13">
    <source>
        <dbReference type="EMBL" id="HIW00977.1"/>
    </source>
</evidence>
<dbReference type="Pfam" id="PF01300">
    <property type="entry name" value="Sua5_yciO_yrdC"/>
    <property type="match status" value="1"/>
</dbReference>
<dbReference type="EMBL" id="DXHV01000069">
    <property type="protein sequence ID" value="HIW00977.1"/>
    <property type="molecule type" value="Genomic_DNA"/>
</dbReference>
<dbReference type="GO" id="GO:0005524">
    <property type="term" value="F:ATP binding"/>
    <property type="evidence" value="ECO:0007669"/>
    <property type="project" value="UniProtKB-KW"/>
</dbReference>
<dbReference type="InterPro" id="IPR017945">
    <property type="entry name" value="DHBP_synth_RibB-like_a/b_dom"/>
</dbReference>
<dbReference type="EC" id="2.7.7.87" evidence="3"/>
<evidence type="ECO:0000259" key="12">
    <source>
        <dbReference type="PROSITE" id="PS51163"/>
    </source>
</evidence>
<keyword evidence="7" id="KW-0548">Nucleotidyltransferase</keyword>
<comment type="catalytic activity">
    <reaction evidence="11">
        <text>L-threonine + hydrogencarbonate + ATP = L-threonylcarbamoyladenylate + diphosphate + H2O</text>
        <dbReference type="Rhea" id="RHEA:36407"/>
        <dbReference type="ChEBI" id="CHEBI:15377"/>
        <dbReference type="ChEBI" id="CHEBI:17544"/>
        <dbReference type="ChEBI" id="CHEBI:30616"/>
        <dbReference type="ChEBI" id="CHEBI:33019"/>
        <dbReference type="ChEBI" id="CHEBI:57926"/>
        <dbReference type="ChEBI" id="CHEBI:73682"/>
        <dbReference type="EC" id="2.7.7.87"/>
    </reaction>
</comment>
<accession>A0A9D1PYJ6</accession>
<dbReference type="GO" id="GO:0003725">
    <property type="term" value="F:double-stranded RNA binding"/>
    <property type="evidence" value="ECO:0007669"/>
    <property type="project" value="InterPro"/>
</dbReference>
<dbReference type="InterPro" id="IPR050156">
    <property type="entry name" value="TC-AMP_synthase_SUA5"/>
</dbReference>
<dbReference type="PANTHER" id="PTHR17490">
    <property type="entry name" value="SUA5"/>
    <property type="match status" value="1"/>
</dbReference>
<dbReference type="InterPro" id="IPR006070">
    <property type="entry name" value="Sua5-like_dom"/>
</dbReference>
<evidence type="ECO:0000313" key="14">
    <source>
        <dbReference type="Proteomes" id="UP000886752"/>
    </source>
</evidence>
<dbReference type="PROSITE" id="PS51163">
    <property type="entry name" value="YRDC"/>
    <property type="match status" value="1"/>
</dbReference>
<dbReference type="SUPFAM" id="SSF55821">
    <property type="entry name" value="YrdC/RibB"/>
    <property type="match status" value="1"/>
</dbReference>
<evidence type="ECO:0000256" key="7">
    <source>
        <dbReference type="ARBA" id="ARBA00022695"/>
    </source>
</evidence>
<comment type="caution">
    <text evidence="13">The sequence shown here is derived from an EMBL/GenBank/DDBJ whole genome shotgun (WGS) entry which is preliminary data.</text>
</comment>
<evidence type="ECO:0000256" key="3">
    <source>
        <dbReference type="ARBA" id="ARBA00012584"/>
    </source>
</evidence>
<dbReference type="GO" id="GO:0061710">
    <property type="term" value="F:L-threonylcarbamoyladenylate synthase"/>
    <property type="evidence" value="ECO:0007669"/>
    <property type="project" value="UniProtKB-EC"/>
</dbReference>
<comment type="subcellular location">
    <subcellularLocation>
        <location evidence="1">Cytoplasm</location>
    </subcellularLocation>
</comment>
<proteinExistence type="inferred from homology"/>
<keyword evidence="5" id="KW-0808">Transferase</keyword>
<protein>
    <recommendedName>
        <fullName evidence="10">L-threonylcarbamoyladenylate synthase</fullName>
        <ecNumber evidence="3">2.7.7.87</ecNumber>
    </recommendedName>
    <alternativeName>
        <fullName evidence="10">L-threonylcarbamoyladenylate synthase</fullName>
    </alternativeName>
</protein>
<reference evidence="13" key="2">
    <citation type="submission" date="2021-04" db="EMBL/GenBank/DDBJ databases">
        <authorList>
            <person name="Gilroy R."/>
        </authorList>
    </citation>
    <scope>NUCLEOTIDE SEQUENCE</scope>
    <source>
        <strain evidence="13">ChiHecec2B26-446</strain>
    </source>
</reference>
<evidence type="ECO:0000256" key="4">
    <source>
        <dbReference type="ARBA" id="ARBA00022490"/>
    </source>
</evidence>
<evidence type="ECO:0000256" key="8">
    <source>
        <dbReference type="ARBA" id="ARBA00022741"/>
    </source>
</evidence>
<organism evidence="13 14">
    <name type="scientific">Candidatus Desulfovibrio intestinipullorum</name>
    <dbReference type="NCBI Taxonomy" id="2838536"/>
    <lineage>
        <taxon>Bacteria</taxon>
        <taxon>Pseudomonadati</taxon>
        <taxon>Thermodesulfobacteriota</taxon>
        <taxon>Desulfovibrionia</taxon>
        <taxon>Desulfovibrionales</taxon>
        <taxon>Desulfovibrionaceae</taxon>
        <taxon>Desulfovibrio</taxon>
    </lineage>
</organism>
<keyword evidence="6" id="KW-0819">tRNA processing</keyword>
<keyword evidence="4" id="KW-0963">Cytoplasm</keyword>
<name>A0A9D1PYJ6_9BACT</name>
<dbReference type="GO" id="GO:0005737">
    <property type="term" value="C:cytoplasm"/>
    <property type="evidence" value="ECO:0007669"/>
    <property type="project" value="UniProtKB-SubCell"/>
</dbReference>
<evidence type="ECO:0000256" key="2">
    <source>
        <dbReference type="ARBA" id="ARBA00007663"/>
    </source>
</evidence>
<evidence type="ECO:0000256" key="11">
    <source>
        <dbReference type="ARBA" id="ARBA00048366"/>
    </source>
</evidence>
<dbReference type="GO" id="GO:0000049">
    <property type="term" value="F:tRNA binding"/>
    <property type="evidence" value="ECO:0007669"/>
    <property type="project" value="TreeGrafter"/>
</dbReference>
<sequence>MISSSEQATALLKAVRLLEQGSCLIYPTETFFGLGCDARNAEAVAQIYQAKGRTATKPLPLIAASTAMVAELCDMRAVPDSLLRLWPRPLTLVLPAKVPFPKPLLDSRGCVAIRVSTHPVAAALSAHVGPLTATSANRQGMPPARFAQDLDPLLTKELPVLDLPPEPCGGRASTIISFPGQGRVRLHREGPVTRDLLEKLGLCLE</sequence>
<dbReference type="GO" id="GO:0006450">
    <property type="term" value="P:regulation of translational fidelity"/>
    <property type="evidence" value="ECO:0007669"/>
    <property type="project" value="TreeGrafter"/>
</dbReference>
<gene>
    <name evidence="13" type="ORF">H9894_07295</name>
</gene>
<evidence type="ECO:0000256" key="5">
    <source>
        <dbReference type="ARBA" id="ARBA00022679"/>
    </source>
</evidence>